<dbReference type="GO" id="GO:0005524">
    <property type="term" value="F:ATP binding"/>
    <property type="evidence" value="ECO:0007669"/>
    <property type="project" value="UniProtKB-UniRule"/>
</dbReference>
<keyword evidence="7 17" id="KW-0418">Kinase</keyword>
<dbReference type="PANTHER" id="PTHR27003">
    <property type="entry name" value="OS07G0166700 PROTEIN"/>
    <property type="match status" value="1"/>
</dbReference>
<evidence type="ECO:0000256" key="8">
    <source>
        <dbReference type="ARBA" id="ARBA00022840"/>
    </source>
</evidence>
<keyword evidence="9 14" id="KW-1133">Transmembrane helix</keyword>
<reference evidence="17 18" key="1">
    <citation type="submission" date="2019-12" db="EMBL/GenBank/DDBJ databases">
        <authorList>
            <person name="Alioto T."/>
            <person name="Alioto T."/>
            <person name="Gomez Garrido J."/>
        </authorList>
    </citation>
    <scope>NUCLEOTIDE SEQUENCE [LARGE SCALE GENOMIC DNA]</scope>
</reference>
<keyword evidence="5 15" id="KW-0732">Signal</keyword>
<dbReference type="EMBL" id="CACTIH010007397">
    <property type="protein sequence ID" value="CAA3012348.1"/>
    <property type="molecule type" value="Genomic_DNA"/>
</dbReference>
<feature type="domain" description="Protein kinase" evidence="16">
    <location>
        <begin position="349"/>
        <end position="624"/>
    </location>
</feature>
<keyword evidence="3" id="KW-0808">Transferase</keyword>
<dbReference type="Gene3D" id="2.60.120.430">
    <property type="entry name" value="Galactose-binding lectin"/>
    <property type="match status" value="1"/>
</dbReference>
<feature type="chain" id="PRO_5035796597" evidence="15">
    <location>
        <begin position="20"/>
        <end position="636"/>
    </location>
</feature>
<dbReference type="CDD" id="cd14066">
    <property type="entry name" value="STKc_IRAK"/>
    <property type="match status" value="1"/>
</dbReference>
<dbReference type="Pfam" id="PF12819">
    <property type="entry name" value="Malectin_like"/>
    <property type="match status" value="1"/>
</dbReference>
<evidence type="ECO:0000256" key="14">
    <source>
        <dbReference type="SAM" id="Phobius"/>
    </source>
</evidence>
<evidence type="ECO:0000256" key="12">
    <source>
        <dbReference type="PROSITE-ProRule" id="PRU10141"/>
    </source>
</evidence>
<evidence type="ECO:0000256" key="6">
    <source>
        <dbReference type="ARBA" id="ARBA00022741"/>
    </source>
</evidence>
<dbReference type="PROSITE" id="PS00107">
    <property type="entry name" value="PROTEIN_KINASE_ATP"/>
    <property type="match status" value="1"/>
</dbReference>
<dbReference type="InterPro" id="IPR024788">
    <property type="entry name" value="Malectin-like_Carb-bd_dom"/>
</dbReference>
<organism evidence="17 18">
    <name type="scientific">Olea europaea subsp. europaea</name>
    <dbReference type="NCBI Taxonomy" id="158383"/>
    <lineage>
        <taxon>Eukaryota</taxon>
        <taxon>Viridiplantae</taxon>
        <taxon>Streptophyta</taxon>
        <taxon>Embryophyta</taxon>
        <taxon>Tracheophyta</taxon>
        <taxon>Spermatophyta</taxon>
        <taxon>Magnoliopsida</taxon>
        <taxon>eudicotyledons</taxon>
        <taxon>Gunneridae</taxon>
        <taxon>Pentapetalae</taxon>
        <taxon>asterids</taxon>
        <taxon>lamiids</taxon>
        <taxon>Lamiales</taxon>
        <taxon>Oleaceae</taxon>
        <taxon>Oleeae</taxon>
        <taxon>Olea</taxon>
    </lineage>
</organism>
<evidence type="ECO:0000256" key="5">
    <source>
        <dbReference type="ARBA" id="ARBA00022729"/>
    </source>
</evidence>
<keyword evidence="8 12" id="KW-0067">ATP-binding</keyword>
<keyword evidence="4 14" id="KW-0812">Transmembrane</keyword>
<sequence length="636" mass="71329">MPFFPLLSFLLHLLTIALSATPPYNASEQIFIDCGSNDSSTPIYSNLFWKSDTFVPNIDTMSIAGPKFLRLHFDAATYSYSILDKNISFNINESFFTVTANEKSSNLLHGTNSSYTAPEIVYTTSRVIANGSKSLEWSFPIDSGFHYLLRLHFCEIQLEVTNPNERVFTISINNQTAEIEADVIFWTGGTEIPYFKDYVTWVSDDDRHGEKDLRLSLFPNLISQPMYSIALLNGLEIFKLSDFKRSLAAPNPEPIPLALDNKPQRSTLLYSVIGSVTGILAVLLFISFLIFQLRRRVKDSGSNATTSSWISPSLTSKSTSKTSGSGSSLPSDRGRHFVLEEIKFATDNFNESFVIGRGGFGNVYKGYIDNGATTVAIKRLNPSSNQGAREFKTEIQILSTMRHLHLVSLIGYCDENGEMILVYDYMLNGTLRDHLCKTKNSQLQWKNRLQILIGAARGLDYLHTGTKHVIIHRDVKSTNILLDEKWVAKVSDFGLSKIGPTAGTTSHVSTEVKGSFGYLDPEYYKSQQLTHKSDVYSFGVVLFEVLCARPPIFPDTSNIQLNLAEWAKIRCKKETLEQIVDPNLEGQIASECLSKYAEIAIRCLGDNRTERPSMSDVVWRLEYVMQLQEAAENGKK</sequence>
<proteinExistence type="predicted"/>
<dbReference type="GO" id="GO:0009506">
    <property type="term" value="C:plasmodesma"/>
    <property type="evidence" value="ECO:0007669"/>
    <property type="project" value="TreeGrafter"/>
</dbReference>
<evidence type="ECO:0000256" key="13">
    <source>
        <dbReference type="SAM" id="MobiDB-lite"/>
    </source>
</evidence>
<dbReference type="InterPro" id="IPR011009">
    <property type="entry name" value="Kinase-like_dom_sf"/>
</dbReference>
<dbReference type="Gene3D" id="1.10.510.10">
    <property type="entry name" value="Transferase(Phosphotransferase) domain 1"/>
    <property type="match status" value="1"/>
</dbReference>
<keyword evidence="18" id="KW-1185">Reference proteome</keyword>
<dbReference type="GO" id="GO:0004674">
    <property type="term" value="F:protein serine/threonine kinase activity"/>
    <property type="evidence" value="ECO:0007669"/>
    <property type="project" value="UniProtKB-KW"/>
</dbReference>
<keyword evidence="10 14" id="KW-0472">Membrane</keyword>
<protein>
    <submittedName>
        <fullName evidence="17">Receptor kinase FERONIA</fullName>
    </submittedName>
</protein>
<keyword evidence="17" id="KW-0675">Receptor</keyword>
<dbReference type="FunFam" id="3.30.200.20:FF:000645">
    <property type="entry name" value="Receptor-like protein kinase FERONIA"/>
    <property type="match status" value="1"/>
</dbReference>
<dbReference type="SUPFAM" id="SSF56112">
    <property type="entry name" value="Protein kinase-like (PK-like)"/>
    <property type="match status" value="1"/>
</dbReference>
<dbReference type="PROSITE" id="PS00108">
    <property type="entry name" value="PROTEIN_KINASE_ST"/>
    <property type="match status" value="1"/>
</dbReference>
<keyword evidence="11" id="KW-0325">Glycoprotein</keyword>
<evidence type="ECO:0000313" key="17">
    <source>
        <dbReference type="EMBL" id="CAA3012348.1"/>
    </source>
</evidence>
<dbReference type="PANTHER" id="PTHR27003:SF479">
    <property type="entry name" value="RECEPTOR-LIKE PROTEIN KINASE FERONIA"/>
    <property type="match status" value="1"/>
</dbReference>
<keyword evidence="2" id="KW-0723">Serine/threonine-protein kinase</keyword>
<dbReference type="GO" id="GO:0004714">
    <property type="term" value="F:transmembrane receptor protein tyrosine kinase activity"/>
    <property type="evidence" value="ECO:0007669"/>
    <property type="project" value="InterPro"/>
</dbReference>
<accession>A0A8S0U0U2</accession>
<dbReference type="OrthoDB" id="1720310at2759"/>
<feature type="binding site" evidence="12">
    <location>
        <position position="378"/>
    </location>
    <ligand>
        <name>ATP</name>
        <dbReference type="ChEBI" id="CHEBI:30616"/>
    </ligand>
</feature>
<dbReference type="Proteomes" id="UP000594638">
    <property type="component" value="Unassembled WGS sequence"/>
</dbReference>
<dbReference type="PROSITE" id="PS50011">
    <property type="entry name" value="PROTEIN_KINASE_DOM"/>
    <property type="match status" value="1"/>
</dbReference>
<dbReference type="AlphaFoldDB" id="A0A8S0U0U2"/>
<dbReference type="Gramene" id="OE9A072597T1">
    <property type="protein sequence ID" value="OE9A072597C1"/>
    <property type="gene ID" value="OE9A072597"/>
</dbReference>
<name>A0A8S0U0U2_OLEEU</name>
<feature type="region of interest" description="Disordered" evidence="13">
    <location>
        <begin position="302"/>
        <end position="331"/>
    </location>
</feature>
<evidence type="ECO:0000256" key="4">
    <source>
        <dbReference type="ARBA" id="ARBA00022692"/>
    </source>
</evidence>
<dbReference type="SMART" id="SM00220">
    <property type="entry name" value="S_TKc"/>
    <property type="match status" value="1"/>
</dbReference>
<evidence type="ECO:0000256" key="2">
    <source>
        <dbReference type="ARBA" id="ARBA00022527"/>
    </source>
</evidence>
<evidence type="ECO:0000313" key="18">
    <source>
        <dbReference type="Proteomes" id="UP000594638"/>
    </source>
</evidence>
<evidence type="ECO:0000256" key="3">
    <source>
        <dbReference type="ARBA" id="ARBA00022679"/>
    </source>
</evidence>
<evidence type="ECO:0000256" key="10">
    <source>
        <dbReference type="ARBA" id="ARBA00023136"/>
    </source>
</evidence>
<gene>
    <name evidence="17" type="ORF">OLEA9_A072597</name>
</gene>
<evidence type="ECO:0000256" key="15">
    <source>
        <dbReference type="SAM" id="SignalP"/>
    </source>
</evidence>
<feature type="transmembrane region" description="Helical" evidence="14">
    <location>
        <begin position="268"/>
        <end position="291"/>
    </location>
</feature>
<dbReference type="Gene3D" id="3.30.200.20">
    <property type="entry name" value="Phosphorylase Kinase, domain 1"/>
    <property type="match status" value="1"/>
</dbReference>
<dbReference type="InterPro" id="IPR017441">
    <property type="entry name" value="Protein_kinase_ATP_BS"/>
</dbReference>
<evidence type="ECO:0000256" key="9">
    <source>
        <dbReference type="ARBA" id="ARBA00022989"/>
    </source>
</evidence>
<evidence type="ECO:0000256" key="11">
    <source>
        <dbReference type="ARBA" id="ARBA00023180"/>
    </source>
</evidence>
<keyword evidence="6 12" id="KW-0547">Nucleotide-binding</keyword>
<evidence type="ECO:0000256" key="1">
    <source>
        <dbReference type="ARBA" id="ARBA00004479"/>
    </source>
</evidence>
<dbReference type="Pfam" id="PF07714">
    <property type="entry name" value="PK_Tyr_Ser-Thr"/>
    <property type="match status" value="1"/>
</dbReference>
<evidence type="ECO:0000259" key="16">
    <source>
        <dbReference type="PROSITE" id="PS50011"/>
    </source>
</evidence>
<dbReference type="InterPro" id="IPR045272">
    <property type="entry name" value="ANXUR1/2-like"/>
</dbReference>
<evidence type="ECO:0000256" key="7">
    <source>
        <dbReference type="ARBA" id="ARBA00022777"/>
    </source>
</evidence>
<feature type="signal peptide" evidence="15">
    <location>
        <begin position="1"/>
        <end position="19"/>
    </location>
</feature>
<dbReference type="InterPro" id="IPR008271">
    <property type="entry name" value="Ser/Thr_kinase_AS"/>
</dbReference>
<feature type="compositionally biased region" description="Low complexity" evidence="13">
    <location>
        <begin position="305"/>
        <end position="331"/>
    </location>
</feature>
<dbReference type="InterPro" id="IPR001245">
    <property type="entry name" value="Ser-Thr/Tyr_kinase_cat_dom"/>
</dbReference>
<dbReference type="FunFam" id="1.10.510.10:FF:000252">
    <property type="entry name" value="Receptor-like protein kinase FERONIA"/>
    <property type="match status" value="1"/>
</dbReference>
<dbReference type="InterPro" id="IPR000719">
    <property type="entry name" value="Prot_kinase_dom"/>
</dbReference>
<comment type="caution">
    <text evidence="17">The sequence shown here is derived from an EMBL/GenBank/DDBJ whole genome shotgun (WGS) entry which is preliminary data.</text>
</comment>
<comment type="subcellular location">
    <subcellularLocation>
        <location evidence="1">Membrane</location>
        <topology evidence="1">Single-pass type I membrane protein</topology>
    </subcellularLocation>
</comment>
<dbReference type="GO" id="GO:0005886">
    <property type="term" value="C:plasma membrane"/>
    <property type="evidence" value="ECO:0007669"/>
    <property type="project" value="TreeGrafter"/>
</dbReference>